<reference evidence="3 4" key="2">
    <citation type="journal article" date="2023" name="ChemBioChem">
        <title>Acyltransferase Domain Exchange between Two Independent Type I Polyketide Synthases in the Same Producer Strain of Macrolide Antibiotics.</title>
        <authorList>
            <person name="Kudo F."/>
            <person name="Kishikawa K."/>
            <person name="Tsuboi K."/>
            <person name="Kido T."/>
            <person name="Usui T."/>
            <person name="Hashimoto J."/>
            <person name="Shin-Ya K."/>
            <person name="Miyanaga A."/>
            <person name="Eguchi T."/>
        </authorList>
    </citation>
    <scope>NUCLEOTIDE SEQUENCE [LARGE SCALE GENOMIC DNA]</scope>
    <source>
        <strain evidence="3 4">A-8890</strain>
    </source>
</reference>
<dbReference type="RefSeq" id="WP_286252845.1">
    <property type="nucleotide sequence ID" value="NZ_AP018448.1"/>
</dbReference>
<feature type="transmembrane region" description="Helical" evidence="2">
    <location>
        <begin position="103"/>
        <end position="121"/>
    </location>
</feature>
<sequence length="122" mass="13387">MDTALPNPNPSPSASPTWPDLSRSSRRITLWAALGLILLVPMVLMSFFVTLWTERGSRCFTYGETCPTIPGEVLYGFFWASVAAGLVAAVWPRTRWMSARSGAVILQWTLQVVLCLIILSGA</sequence>
<gene>
    <name evidence="3" type="ORF">SGFS_046340</name>
</gene>
<organism evidence="3 4">
    <name type="scientific">Streptomyces graminofaciens</name>
    <dbReference type="NCBI Taxonomy" id="68212"/>
    <lineage>
        <taxon>Bacteria</taxon>
        <taxon>Bacillati</taxon>
        <taxon>Actinomycetota</taxon>
        <taxon>Actinomycetes</taxon>
        <taxon>Kitasatosporales</taxon>
        <taxon>Streptomycetaceae</taxon>
        <taxon>Streptomyces</taxon>
    </lineage>
</organism>
<feature type="transmembrane region" description="Helical" evidence="2">
    <location>
        <begin position="28"/>
        <end position="53"/>
    </location>
</feature>
<dbReference type="EMBL" id="AP018448">
    <property type="protein sequence ID" value="BBC33340.1"/>
    <property type="molecule type" value="Genomic_DNA"/>
</dbReference>
<dbReference type="Proteomes" id="UP001321542">
    <property type="component" value="Chromosome"/>
</dbReference>
<name>A0ABN5VIW2_9ACTN</name>
<keyword evidence="2" id="KW-0472">Membrane</keyword>
<keyword evidence="2" id="KW-0812">Transmembrane</keyword>
<protein>
    <submittedName>
        <fullName evidence="3">Uncharacterized protein</fullName>
    </submittedName>
</protein>
<feature type="region of interest" description="Disordered" evidence="1">
    <location>
        <begin position="1"/>
        <end position="21"/>
    </location>
</feature>
<proteinExistence type="predicted"/>
<reference evidence="3 4" key="1">
    <citation type="journal article" date="2010" name="ChemBioChem">
        <title>Cloning and characterization of the biosynthetic gene cluster of 16-membered macrolide antibiotic FD-891: involvement of a dual functional cytochrome P450 monooxygenase catalyzing epoxidation and hydroxylation.</title>
        <authorList>
            <person name="Kudo F."/>
            <person name="Motegi A."/>
            <person name="Mizoue K."/>
            <person name="Eguchi T."/>
        </authorList>
    </citation>
    <scope>NUCLEOTIDE SEQUENCE [LARGE SCALE GENOMIC DNA]</scope>
    <source>
        <strain evidence="3 4">A-8890</strain>
    </source>
</reference>
<evidence type="ECO:0000313" key="3">
    <source>
        <dbReference type="EMBL" id="BBC33340.1"/>
    </source>
</evidence>
<keyword evidence="4" id="KW-1185">Reference proteome</keyword>
<evidence type="ECO:0000313" key="4">
    <source>
        <dbReference type="Proteomes" id="UP001321542"/>
    </source>
</evidence>
<evidence type="ECO:0000256" key="2">
    <source>
        <dbReference type="SAM" id="Phobius"/>
    </source>
</evidence>
<accession>A0ABN5VIW2</accession>
<feature type="transmembrane region" description="Helical" evidence="2">
    <location>
        <begin position="73"/>
        <end position="91"/>
    </location>
</feature>
<keyword evidence="2" id="KW-1133">Transmembrane helix</keyword>
<evidence type="ECO:0000256" key="1">
    <source>
        <dbReference type="SAM" id="MobiDB-lite"/>
    </source>
</evidence>